<dbReference type="STRING" id="1186196.SAMN04489841_1439"/>
<dbReference type="Proteomes" id="UP000199114">
    <property type="component" value="Unassembled WGS sequence"/>
</dbReference>
<protein>
    <submittedName>
        <fullName evidence="1">Uncharacterized protein</fullName>
    </submittedName>
</protein>
<sequence>MARSSTTQTEAEHRKRTKEVYEAVISAVDHNSGNKQPPLAKQSSVIQTLHGAGYGHFGLNELHKAITAARRNGDLFQATDDEDRTRLGIDDAKKLVEKNQTYFSRVEESRRREDVIGTANRRIQYLRGDDS</sequence>
<keyword evidence="2" id="KW-1185">Reference proteome</keyword>
<dbReference type="AlphaFoldDB" id="A0A1H9F140"/>
<name>A0A1H9F140_9EURY</name>
<proteinExistence type="predicted"/>
<dbReference type="EMBL" id="FOFD01000002">
    <property type="protein sequence ID" value="SEQ31672.1"/>
    <property type="molecule type" value="Genomic_DNA"/>
</dbReference>
<dbReference type="RefSeq" id="WP_090615526.1">
    <property type="nucleotide sequence ID" value="NZ_FOFD01000002.1"/>
</dbReference>
<evidence type="ECO:0000313" key="1">
    <source>
        <dbReference type="EMBL" id="SEQ31672.1"/>
    </source>
</evidence>
<organism evidence="1 2">
    <name type="scientific">Natrinema salaciae</name>
    <dbReference type="NCBI Taxonomy" id="1186196"/>
    <lineage>
        <taxon>Archaea</taxon>
        <taxon>Methanobacteriati</taxon>
        <taxon>Methanobacteriota</taxon>
        <taxon>Stenosarchaea group</taxon>
        <taxon>Halobacteria</taxon>
        <taxon>Halobacteriales</taxon>
        <taxon>Natrialbaceae</taxon>
        <taxon>Natrinema</taxon>
    </lineage>
</organism>
<accession>A0A1H9F140</accession>
<reference evidence="2" key="1">
    <citation type="submission" date="2016-10" db="EMBL/GenBank/DDBJ databases">
        <authorList>
            <person name="Varghese N."/>
            <person name="Submissions S."/>
        </authorList>
    </citation>
    <scope>NUCLEOTIDE SEQUENCE [LARGE SCALE GENOMIC DNA]</scope>
    <source>
        <strain evidence="2">DSM 25055</strain>
    </source>
</reference>
<evidence type="ECO:0000313" key="2">
    <source>
        <dbReference type="Proteomes" id="UP000199114"/>
    </source>
</evidence>
<dbReference type="OrthoDB" id="203534at2157"/>
<gene>
    <name evidence="1" type="ORF">SAMN04489841_1439</name>
</gene>